<sequence>MFIFQELLNSSPCLLPSSPWIPLKSSGESKVPPCPSLFLSSLPRICHQSVVSRHSLLFTGCVSSAFGFIFTCMSMASGRRSSQQAIFLAKTFLPLDEAVVRGCYINSAEDDCALFQISSSLCDPYLCLQVEMVLHNHTRLIGIQGPSESWVGLIRLLHAHMWR</sequence>
<evidence type="ECO:0000313" key="2">
    <source>
        <dbReference type="Proteomes" id="UP001605036"/>
    </source>
</evidence>
<protein>
    <submittedName>
        <fullName evidence="1">Uncharacterized protein</fullName>
    </submittedName>
</protein>
<proteinExistence type="predicted"/>
<evidence type="ECO:0000313" key="1">
    <source>
        <dbReference type="EMBL" id="KAL2630925.1"/>
    </source>
</evidence>
<comment type="caution">
    <text evidence="1">The sequence shown here is derived from an EMBL/GenBank/DDBJ whole genome shotgun (WGS) entry which is preliminary data.</text>
</comment>
<name>A0ABD1YKB1_9MARC</name>
<reference evidence="1 2" key="1">
    <citation type="submission" date="2024-09" db="EMBL/GenBank/DDBJ databases">
        <title>Chromosome-scale assembly of Riccia fluitans.</title>
        <authorList>
            <person name="Paukszto L."/>
            <person name="Sawicki J."/>
            <person name="Karawczyk K."/>
            <person name="Piernik-Szablinska J."/>
            <person name="Szczecinska M."/>
            <person name="Mazdziarz M."/>
        </authorList>
    </citation>
    <scope>NUCLEOTIDE SEQUENCE [LARGE SCALE GENOMIC DNA]</scope>
    <source>
        <strain evidence="1">Rf_01</strain>
        <tissue evidence="1">Aerial parts of the thallus</tissue>
    </source>
</reference>
<organism evidence="1 2">
    <name type="scientific">Riccia fluitans</name>
    <dbReference type="NCBI Taxonomy" id="41844"/>
    <lineage>
        <taxon>Eukaryota</taxon>
        <taxon>Viridiplantae</taxon>
        <taxon>Streptophyta</taxon>
        <taxon>Embryophyta</taxon>
        <taxon>Marchantiophyta</taxon>
        <taxon>Marchantiopsida</taxon>
        <taxon>Marchantiidae</taxon>
        <taxon>Marchantiales</taxon>
        <taxon>Ricciaceae</taxon>
        <taxon>Riccia</taxon>
    </lineage>
</organism>
<dbReference type="EMBL" id="JBHFFA010000004">
    <property type="protein sequence ID" value="KAL2630925.1"/>
    <property type="molecule type" value="Genomic_DNA"/>
</dbReference>
<accession>A0ABD1YKB1</accession>
<dbReference type="Proteomes" id="UP001605036">
    <property type="component" value="Unassembled WGS sequence"/>
</dbReference>
<gene>
    <name evidence="1" type="ORF">R1flu_015611</name>
</gene>
<dbReference type="AlphaFoldDB" id="A0ABD1YKB1"/>
<keyword evidence="2" id="KW-1185">Reference proteome</keyword>